<reference evidence="2" key="1">
    <citation type="submission" date="2024-06" db="UniProtKB">
        <authorList>
            <consortium name="Ensembl"/>
        </authorList>
    </citation>
    <scope>IDENTIFICATION</scope>
</reference>
<dbReference type="Ensembl" id="ENSMPUT00000016859.1">
    <property type="protein sequence ID" value="ENSMPUP00000016612.1"/>
    <property type="gene ID" value="ENSMPUG00000016716.1"/>
</dbReference>
<feature type="compositionally biased region" description="Basic and acidic residues" evidence="1">
    <location>
        <begin position="27"/>
        <end position="39"/>
    </location>
</feature>
<sequence length="136" mass="15092">MLPWETLGRRVFSRQKGQKGASGWTGRRCEVNSEPEPKRTITGGPFSGAAGKASLRIGEDRGEQSQKETDHIHTLPFSDLESPAPSAPRPSTGFSQWKMNTGKSAAAMGSYHQEVRRLEERERFSHIDLLNPCDNP</sequence>
<feature type="region of interest" description="Disordered" evidence="1">
    <location>
        <begin position="1"/>
        <end position="95"/>
    </location>
</feature>
<accession>M3YZ53</accession>
<dbReference type="HOGENOM" id="CLU_1874786_0_0_1"/>
<dbReference type="EMBL" id="AEYP01056630">
    <property type="status" value="NOT_ANNOTATED_CDS"/>
    <property type="molecule type" value="Genomic_DNA"/>
</dbReference>
<evidence type="ECO:0000313" key="2">
    <source>
        <dbReference type="Ensembl" id="ENSMPUP00000016613.1"/>
    </source>
</evidence>
<protein>
    <submittedName>
        <fullName evidence="2">Uncharacterized protein</fullName>
    </submittedName>
</protein>
<evidence type="ECO:0000256" key="1">
    <source>
        <dbReference type="SAM" id="MobiDB-lite"/>
    </source>
</evidence>
<feature type="compositionally biased region" description="Basic and acidic residues" evidence="1">
    <location>
        <begin position="57"/>
        <end position="73"/>
    </location>
</feature>
<dbReference type="AlphaFoldDB" id="M3YZ53"/>
<name>M3YZ53_MUSPF</name>
<proteinExistence type="predicted"/>
<dbReference type="Ensembl" id="ENSMPUT00000016860.1">
    <property type="protein sequence ID" value="ENSMPUP00000016613.1"/>
    <property type="gene ID" value="ENSMPUG00000016716.1"/>
</dbReference>
<organism evidence="2">
    <name type="scientific">Mustela putorius furo</name>
    <name type="common">European domestic ferret</name>
    <name type="synonym">Mustela furo</name>
    <dbReference type="NCBI Taxonomy" id="9669"/>
    <lineage>
        <taxon>Eukaryota</taxon>
        <taxon>Metazoa</taxon>
        <taxon>Chordata</taxon>
        <taxon>Craniata</taxon>
        <taxon>Vertebrata</taxon>
        <taxon>Euteleostomi</taxon>
        <taxon>Mammalia</taxon>
        <taxon>Eutheria</taxon>
        <taxon>Laurasiatheria</taxon>
        <taxon>Carnivora</taxon>
        <taxon>Caniformia</taxon>
        <taxon>Musteloidea</taxon>
        <taxon>Mustelidae</taxon>
        <taxon>Mustelinae</taxon>
        <taxon>Mustela</taxon>
    </lineage>
</organism>